<keyword evidence="4 7" id="KW-1133">Transmembrane helix</keyword>
<dbReference type="PROSITE" id="PS50850">
    <property type="entry name" value="MFS"/>
    <property type="match status" value="1"/>
</dbReference>
<reference evidence="9" key="1">
    <citation type="submission" date="2022-11" db="EMBL/GenBank/DDBJ databases">
        <authorList>
            <person name="Petersen C."/>
        </authorList>
    </citation>
    <scope>NUCLEOTIDE SEQUENCE</scope>
    <source>
        <strain evidence="9">IBT 34128</strain>
    </source>
</reference>
<feature type="transmembrane region" description="Helical" evidence="7">
    <location>
        <begin position="518"/>
        <end position="540"/>
    </location>
</feature>
<evidence type="ECO:0000313" key="9">
    <source>
        <dbReference type="EMBL" id="KAJ5081315.1"/>
    </source>
</evidence>
<feature type="domain" description="Major facilitator superfamily (MFS) profile" evidence="8">
    <location>
        <begin position="40"/>
        <end position="481"/>
    </location>
</feature>
<feature type="transmembrane region" description="Helical" evidence="7">
    <location>
        <begin position="192"/>
        <end position="213"/>
    </location>
</feature>
<dbReference type="InterPro" id="IPR020846">
    <property type="entry name" value="MFS_dom"/>
</dbReference>
<dbReference type="OrthoDB" id="2587356at2759"/>
<sequence length="567" mass="61327">MALDKEAGHYSSDGPSSYRSTDVGSDGSAEPIVTLKTWIVCAILSCGHAFSFWPIPVLSAIGPSISTTLGSPESYVWFVPSWTISITAAFLIFGPMTDMFGRRWFLVGGSLLCFVGHVIVASSKNNRQVIAGLAVSGVGAANCQMAAFALPELLPNKWRALGVMLSEMTTYVAVIVGPITGQYSVQWGVWYWNWYALAIFQGLSFVALLALYFPPKHPIGISYMEAFRSLDYLGAFLFIGGAVPFLMGVVWAQVYDSNDPHVVATLVVGAFVLILFGLWETFGNLKYPLTPPRVFSSSWGRDVTAPAVVVAIVNMFYYSASIIWPQLISVFYTPGHDWTYGVKLTLVQGLPIAFGAIMVGLCSSYIGRWHWQLTVSTLLMTLFGSLLGLATPTNKATMSVFLFLCQFTYAWAITISIAITQMGVDQKDLGISGGIAGTFRFAGGAIASSIYQTVYRTTLTKYTARYVPAAALSAGLPKSKLTGLLSALSQDPTGLSKSYGNAIATAATAALGQAYYKAIFTVAMCSMAFGIVGIFACLCCKNVDHKMTNKIEVYLENTRLADRNEHH</sequence>
<feature type="transmembrane region" description="Helical" evidence="7">
    <location>
        <begin position="129"/>
        <end position="148"/>
    </location>
</feature>
<dbReference type="EMBL" id="JAPMSZ010000012">
    <property type="protein sequence ID" value="KAJ5081315.1"/>
    <property type="molecule type" value="Genomic_DNA"/>
</dbReference>
<feature type="transmembrane region" description="Helical" evidence="7">
    <location>
        <begin position="37"/>
        <end position="55"/>
    </location>
</feature>
<evidence type="ECO:0000256" key="1">
    <source>
        <dbReference type="ARBA" id="ARBA00004141"/>
    </source>
</evidence>
<feature type="transmembrane region" description="Helical" evidence="7">
    <location>
        <begin position="105"/>
        <end position="123"/>
    </location>
</feature>
<dbReference type="GO" id="GO:0005886">
    <property type="term" value="C:plasma membrane"/>
    <property type="evidence" value="ECO:0007669"/>
    <property type="project" value="TreeGrafter"/>
</dbReference>
<feature type="transmembrane region" description="Helical" evidence="7">
    <location>
        <begin position="396"/>
        <end position="419"/>
    </location>
</feature>
<dbReference type="Gene3D" id="1.20.1250.20">
    <property type="entry name" value="MFS general substrate transporter like domains"/>
    <property type="match status" value="2"/>
</dbReference>
<protein>
    <recommendedName>
        <fullName evidence="8">Major facilitator superfamily (MFS) profile domain-containing protein</fullName>
    </recommendedName>
</protein>
<evidence type="ECO:0000256" key="4">
    <source>
        <dbReference type="ARBA" id="ARBA00022989"/>
    </source>
</evidence>
<keyword evidence="5 7" id="KW-0472">Membrane</keyword>
<feature type="transmembrane region" description="Helical" evidence="7">
    <location>
        <begin position="303"/>
        <end position="324"/>
    </location>
</feature>
<feature type="transmembrane region" description="Helical" evidence="7">
    <location>
        <begin position="160"/>
        <end position="180"/>
    </location>
</feature>
<feature type="region of interest" description="Disordered" evidence="6">
    <location>
        <begin position="1"/>
        <end position="23"/>
    </location>
</feature>
<dbReference type="PANTHER" id="PTHR23501:SF195">
    <property type="entry name" value="PEP5"/>
    <property type="match status" value="1"/>
</dbReference>
<name>A0A9W9JTN1_9EURO</name>
<dbReference type="GO" id="GO:0022857">
    <property type="term" value="F:transmembrane transporter activity"/>
    <property type="evidence" value="ECO:0007669"/>
    <property type="project" value="InterPro"/>
</dbReference>
<gene>
    <name evidence="9" type="ORF">NUU61_009579</name>
</gene>
<dbReference type="GeneID" id="81399273"/>
<comment type="caution">
    <text evidence="9">The sequence shown here is derived from an EMBL/GenBank/DDBJ whole genome shotgun (WGS) entry which is preliminary data.</text>
</comment>
<dbReference type="PANTHER" id="PTHR23501">
    <property type="entry name" value="MAJOR FACILITATOR SUPERFAMILY"/>
    <property type="match status" value="1"/>
</dbReference>
<evidence type="ECO:0000256" key="7">
    <source>
        <dbReference type="SAM" id="Phobius"/>
    </source>
</evidence>
<accession>A0A9W9JTN1</accession>
<feature type="transmembrane region" description="Helical" evidence="7">
    <location>
        <begin position="373"/>
        <end position="390"/>
    </location>
</feature>
<dbReference type="Proteomes" id="UP001141434">
    <property type="component" value="Unassembled WGS sequence"/>
</dbReference>
<evidence type="ECO:0000259" key="8">
    <source>
        <dbReference type="PROSITE" id="PS50850"/>
    </source>
</evidence>
<feature type="transmembrane region" description="Helical" evidence="7">
    <location>
        <begin position="75"/>
        <end position="93"/>
    </location>
</feature>
<evidence type="ECO:0000256" key="5">
    <source>
        <dbReference type="ARBA" id="ARBA00023136"/>
    </source>
</evidence>
<dbReference type="InterPro" id="IPR036259">
    <property type="entry name" value="MFS_trans_sf"/>
</dbReference>
<evidence type="ECO:0000313" key="10">
    <source>
        <dbReference type="Proteomes" id="UP001141434"/>
    </source>
</evidence>
<dbReference type="SUPFAM" id="SSF103473">
    <property type="entry name" value="MFS general substrate transporter"/>
    <property type="match status" value="2"/>
</dbReference>
<reference evidence="9" key="2">
    <citation type="journal article" date="2023" name="IMA Fungus">
        <title>Comparative genomic study of the Penicillium genus elucidates a diverse pangenome and 15 lateral gene transfer events.</title>
        <authorList>
            <person name="Petersen C."/>
            <person name="Sorensen T."/>
            <person name="Nielsen M.R."/>
            <person name="Sondergaard T.E."/>
            <person name="Sorensen J.L."/>
            <person name="Fitzpatrick D.A."/>
            <person name="Frisvad J.C."/>
            <person name="Nielsen K.L."/>
        </authorList>
    </citation>
    <scope>NUCLEOTIDE SEQUENCE</scope>
    <source>
        <strain evidence="9">IBT 34128</strain>
    </source>
</reference>
<evidence type="ECO:0000256" key="2">
    <source>
        <dbReference type="ARBA" id="ARBA00022448"/>
    </source>
</evidence>
<keyword evidence="2" id="KW-0813">Transport</keyword>
<feature type="transmembrane region" description="Helical" evidence="7">
    <location>
        <begin position="233"/>
        <end position="255"/>
    </location>
</feature>
<keyword evidence="10" id="KW-1185">Reference proteome</keyword>
<evidence type="ECO:0000256" key="6">
    <source>
        <dbReference type="SAM" id="MobiDB-lite"/>
    </source>
</evidence>
<dbReference type="InterPro" id="IPR010573">
    <property type="entry name" value="MFS_Str1/Tri12-like"/>
</dbReference>
<dbReference type="AlphaFoldDB" id="A0A9W9JTN1"/>
<dbReference type="RefSeq" id="XP_056506602.1">
    <property type="nucleotide sequence ID" value="XM_056660104.1"/>
</dbReference>
<feature type="transmembrane region" description="Helical" evidence="7">
    <location>
        <begin position="261"/>
        <end position="282"/>
    </location>
</feature>
<proteinExistence type="predicted"/>
<evidence type="ECO:0000256" key="3">
    <source>
        <dbReference type="ARBA" id="ARBA00022692"/>
    </source>
</evidence>
<feature type="transmembrane region" description="Helical" evidence="7">
    <location>
        <begin position="344"/>
        <end position="366"/>
    </location>
</feature>
<organism evidence="9 10">
    <name type="scientific">Penicillium alfredii</name>
    <dbReference type="NCBI Taxonomy" id="1506179"/>
    <lineage>
        <taxon>Eukaryota</taxon>
        <taxon>Fungi</taxon>
        <taxon>Dikarya</taxon>
        <taxon>Ascomycota</taxon>
        <taxon>Pezizomycotina</taxon>
        <taxon>Eurotiomycetes</taxon>
        <taxon>Eurotiomycetidae</taxon>
        <taxon>Eurotiales</taxon>
        <taxon>Aspergillaceae</taxon>
        <taxon>Penicillium</taxon>
    </lineage>
</organism>
<keyword evidence="3 7" id="KW-0812">Transmembrane</keyword>
<feature type="compositionally biased region" description="Polar residues" evidence="6">
    <location>
        <begin position="13"/>
        <end position="23"/>
    </location>
</feature>
<comment type="subcellular location">
    <subcellularLocation>
        <location evidence="1">Membrane</location>
        <topology evidence="1">Multi-pass membrane protein</topology>
    </subcellularLocation>
</comment>
<dbReference type="Pfam" id="PF06609">
    <property type="entry name" value="TRI12"/>
    <property type="match status" value="1"/>
</dbReference>